<proteinExistence type="predicted"/>
<evidence type="ECO:0000256" key="1">
    <source>
        <dbReference type="ARBA" id="ARBA00004370"/>
    </source>
</evidence>
<dbReference type="RefSeq" id="WP_071655436.1">
    <property type="nucleotide sequence ID" value="NZ_MLCF01000017.1"/>
</dbReference>
<keyword evidence="3 8" id="KW-0812">Transmembrane</keyword>
<feature type="transmembrane region" description="Helical" evidence="8">
    <location>
        <begin position="7"/>
        <end position="27"/>
    </location>
</feature>
<comment type="caution">
    <text evidence="9">The sequence shown here is derived from an EMBL/GenBank/DDBJ whole genome shotgun (WGS) entry which is preliminary data.</text>
</comment>
<evidence type="ECO:0000256" key="7">
    <source>
        <dbReference type="ARBA" id="ARBA00023136"/>
    </source>
</evidence>
<dbReference type="CDD" id="cd03498">
    <property type="entry name" value="SQR_TypeB_2_TM"/>
    <property type="match status" value="1"/>
</dbReference>
<keyword evidence="10" id="KW-1185">Reference proteome</keyword>
<organism evidence="9 10">
    <name type="scientific">Mangrovactinospora gilvigrisea</name>
    <dbReference type="NCBI Taxonomy" id="1428644"/>
    <lineage>
        <taxon>Bacteria</taxon>
        <taxon>Bacillati</taxon>
        <taxon>Actinomycetota</taxon>
        <taxon>Actinomycetes</taxon>
        <taxon>Kitasatosporales</taxon>
        <taxon>Streptomycetaceae</taxon>
        <taxon>Mangrovactinospora</taxon>
    </lineage>
</organism>
<feature type="transmembrane region" description="Helical" evidence="8">
    <location>
        <begin position="58"/>
        <end position="82"/>
    </location>
</feature>
<feature type="transmembrane region" description="Helical" evidence="8">
    <location>
        <begin position="103"/>
        <end position="124"/>
    </location>
</feature>
<dbReference type="STRING" id="1428644.BIV57_05040"/>
<gene>
    <name evidence="9" type="ORF">BIV57_05040</name>
</gene>
<keyword evidence="2" id="KW-0349">Heme</keyword>
<evidence type="ECO:0000256" key="5">
    <source>
        <dbReference type="ARBA" id="ARBA00022989"/>
    </source>
</evidence>
<keyword evidence="6" id="KW-0408">Iron</keyword>
<evidence type="ECO:0000313" key="9">
    <source>
        <dbReference type="EMBL" id="OIV38617.1"/>
    </source>
</evidence>
<dbReference type="GO" id="GO:0046872">
    <property type="term" value="F:metal ion binding"/>
    <property type="evidence" value="ECO:0007669"/>
    <property type="project" value="UniProtKB-KW"/>
</dbReference>
<keyword evidence="4" id="KW-0479">Metal-binding</keyword>
<evidence type="ECO:0000256" key="4">
    <source>
        <dbReference type="ARBA" id="ARBA00022723"/>
    </source>
</evidence>
<dbReference type="InterPro" id="IPR034804">
    <property type="entry name" value="SQR/QFR_C/D"/>
</dbReference>
<dbReference type="Proteomes" id="UP000243342">
    <property type="component" value="Unassembled WGS sequence"/>
</dbReference>
<name>A0A1J7BYR4_9ACTN</name>
<dbReference type="GO" id="GO:0016020">
    <property type="term" value="C:membrane"/>
    <property type="evidence" value="ECO:0007669"/>
    <property type="project" value="UniProtKB-SubCell"/>
</dbReference>
<dbReference type="EMBL" id="MLCF01000017">
    <property type="protein sequence ID" value="OIV38617.1"/>
    <property type="molecule type" value="Genomic_DNA"/>
</dbReference>
<evidence type="ECO:0000313" key="10">
    <source>
        <dbReference type="Proteomes" id="UP000243342"/>
    </source>
</evidence>
<comment type="subcellular location">
    <subcellularLocation>
        <location evidence="1">Membrane</location>
    </subcellularLocation>
</comment>
<protein>
    <submittedName>
        <fullName evidence="9">Succinate dehydrogenase</fullName>
    </submittedName>
</protein>
<keyword evidence="7 8" id="KW-0472">Membrane</keyword>
<dbReference type="OrthoDB" id="9788081at2"/>
<feature type="transmembrane region" description="Helical" evidence="8">
    <location>
        <begin position="189"/>
        <end position="216"/>
    </location>
</feature>
<accession>A0A1J7BYR4</accession>
<dbReference type="NCBIfam" id="TIGR02046">
    <property type="entry name" value="sdhC_b558_fam"/>
    <property type="match status" value="1"/>
</dbReference>
<dbReference type="SUPFAM" id="SSF81343">
    <property type="entry name" value="Fumarate reductase respiratory complex transmembrane subunits"/>
    <property type="match status" value="1"/>
</dbReference>
<evidence type="ECO:0000256" key="2">
    <source>
        <dbReference type="ARBA" id="ARBA00022617"/>
    </source>
</evidence>
<reference evidence="9 10" key="1">
    <citation type="submission" date="2016-10" db="EMBL/GenBank/DDBJ databases">
        <title>Genome sequence of Streptomyces gilvigriseus MUSC 26.</title>
        <authorList>
            <person name="Lee L.-H."/>
            <person name="Ser H.-L."/>
        </authorList>
    </citation>
    <scope>NUCLEOTIDE SEQUENCE [LARGE SCALE GENOMIC DNA]</scope>
    <source>
        <strain evidence="9 10">MUSC 26</strain>
    </source>
</reference>
<evidence type="ECO:0000256" key="6">
    <source>
        <dbReference type="ARBA" id="ARBA00023004"/>
    </source>
</evidence>
<dbReference type="Pfam" id="PF01127">
    <property type="entry name" value="Sdh_cyt"/>
    <property type="match status" value="1"/>
</dbReference>
<sequence>MRTTIALKALMAVTGIVMLAFLVLHMLGNLKIFFGPEDFNAYSHWLRTLLIPFLHYGWFLWILRVVLVVSVVGHIGSAIVLTKRDRAARPVRYRHAPPASSTYATRTLRYGGAILALFVVFHILDLTTGDANPHFTEGHPYQNLTASFDRWYVAVFYMLAVVLLGLHVQHGLRSAARTLGVAAGRQRAFAALGTALAAVLTAGFLSVPVAVLAGAVS</sequence>
<dbReference type="AlphaFoldDB" id="A0A1J7BYR4"/>
<evidence type="ECO:0000256" key="8">
    <source>
        <dbReference type="SAM" id="Phobius"/>
    </source>
</evidence>
<dbReference type="Gene3D" id="1.20.1300.10">
    <property type="entry name" value="Fumarate reductase/succinate dehydrogenase, transmembrane subunit"/>
    <property type="match status" value="1"/>
</dbReference>
<dbReference type="InterPro" id="IPR000701">
    <property type="entry name" value="SuccDH_FuR_B_TM-su"/>
</dbReference>
<dbReference type="InterPro" id="IPR011138">
    <property type="entry name" value="Cytochrome_b-558"/>
</dbReference>
<evidence type="ECO:0000256" key="3">
    <source>
        <dbReference type="ARBA" id="ARBA00022692"/>
    </source>
</evidence>
<keyword evidence="5 8" id="KW-1133">Transmembrane helix</keyword>
<feature type="transmembrane region" description="Helical" evidence="8">
    <location>
        <begin position="151"/>
        <end position="168"/>
    </location>
</feature>